<evidence type="ECO:0000259" key="8">
    <source>
        <dbReference type="PROSITE" id="PS50893"/>
    </source>
</evidence>
<dbReference type="InterPro" id="IPR039421">
    <property type="entry name" value="Type_1_exporter"/>
</dbReference>
<dbReference type="Gene3D" id="3.40.50.300">
    <property type="entry name" value="P-loop containing nucleotide triphosphate hydrolases"/>
    <property type="match status" value="1"/>
</dbReference>
<gene>
    <name evidence="10" type="ORF">CMV30_02315</name>
</gene>
<keyword evidence="2 7" id="KW-0812">Transmembrane</keyword>
<dbReference type="InterPro" id="IPR036640">
    <property type="entry name" value="ABC1_TM_sf"/>
</dbReference>
<dbReference type="PROSITE" id="PS50893">
    <property type="entry name" value="ABC_TRANSPORTER_2"/>
    <property type="match status" value="1"/>
</dbReference>
<dbReference type="Pfam" id="PF00005">
    <property type="entry name" value="ABC_tran"/>
    <property type="match status" value="1"/>
</dbReference>
<dbReference type="Pfam" id="PF00664">
    <property type="entry name" value="ABC_membrane"/>
    <property type="match status" value="1"/>
</dbReference>
<dbReference type="Gene3D" id="1.20.1560.10">
    <property type="entry name" value="ABC transporter type 1, transmembrane domain"/>
    <property type="match status" value="1"/>
</dbReference>
<feature type="transmembrane region" description="Helical" evidence="7">
    <location>
        <begin position="277"/>
        <end position="293"/>
    </location>
</feature>
<dbReference type="Proteomes" id="UP000217265">
    <property type="component" value="Chromosome"/>
</dbReference>
<evidence type="ECO:0000313" key="11">
    <source>
        <dbReference type="Proteomes" id="UP000217265"/>
    </source>
</evidence>
<dbReference type="FunFam" id="3.40.50.300:FF:000218">
    <property type="entry name" value="Multidrug ABC transporter ATP-binding protein"/>
    <property type="match status" value="1"/>
</dbReference>
<name>A0A290Q2K7_9BACT</name>
<evidence type="ECO:0000256" key="3">
    <source>
        <dbReference type="ARBA" id="ARBA00022741"/>
    </source>
</evidence>
<dbReference type="GO" id="GO:0034040">
    <property type="term" value="F:ATPase-coupled lipid transmembrane transporter activity"/>
    <property type="evidence" value="ECO:0007669"/>
    <property type="project" value="TreeGrafter"/>
</dbReference>
<comment type="subcellular location">
    <subcellularLocation>
        <location evidence="1">Cell membrane</location>
        <topology evidence="1">Multi-pass membrane protein</topology>
    </subcellularLocation>
</comment>
<dbReference type="PANTHER" id="PTHR24221:SF654">
    <property type="entry name" value="ATP-BINDING CASSETTE SUB-FAMILY B MEMBER 6"/>
    <property type="match status" value="1"/>
</dbReference>
<evidence type="ECO:0000256" key="7">
    <source>
        <dbReference type="SAM" id="Phobius"/>
    </source>
</evidence>
<accession>A0A290Q2K7</accession>
<organism evidence="10 11">
    <name type="scientific">Nibricoccus aquaticus</name>
    <dbReference type="NCBI Taxonomy" id="2576891"/>
    <lineage>
        <taxon>Bacteria</taxon>
        <taxon>Pseudomonadati</taxon>
        <taxon>Verrucomicrobiota</taxon>
        <taxon>Opitutia</taxon>
        <taxon>Opitutales</taxon>
        <taxon>Opitutaceae</taxon>
        <taxon>Nibricoccus</taxon>
    </lineage>
</organism>
<dbReference type="InterPro" id="IPR027417">
    <property type="entry name" value="P-loop_NTPase"/>
</dbReference>
<keyword evidence="6 7" id="KW-0472">Membrane</keyword>
<dbReference type="CDD" id="cd18552">
    <property type="entry name" value="ABC_6TM_MsbA_like"/>
    <property type="match status" value="1"/>
</dbReference>
<dbReference type="RefSeq" id="WP_096054524.1">
    <property type="nucleotide sequence ID" value="NZ_CP023344.1"/>
</dbReference>
<evidence type="ECO:0000256" key="4">
    <source>
        <dbReference type="ARBA" id="ARBA00022840"/>
    </source>
</evidence>
<evidence type="ECO:0000256" key="2">
    <source>
        <dbReference type="ARBA" id="ARBA00022692"/>
    </source>
</evidence>
<keyword evidence="4" id="KW-0067">ATP-binding</keyword>
<dbReference type="SUPFAM" id="SSF52540">
    <property type="entry name" value="P-loop containing nucleoside triphosphate hydrolases"/>
    <property type="match status" value="1"/>
</dbReference>
<evidence type="ECO:0000259" key="9">
    <source>
        <dbReference type="PROSITE" id="PS50929"/>
    </source>
</evidence>
<dbReference type="InterPro" id="IPR017871">
    <property type="entry name" value="ABC_transporter-like_CS"/>
</dbReference>
<dbReference type="EMBL" id="CP023344">
    <property type="protein sequence ID" value="ATC62889.1"/>
    <property type="molecule type" value="Genomic_DNA"/>
</dbReference>
<feature type="domain" description="ABC transmembrane type-1" evidence="9">
    <location>
        <begin position="19"/>
        <end position="308"/>
    </location>
</feature>
<dbReference type="PANTHER" id="PTHR24221">
    <property type="entry name" value="ATP-BINDING CASSETTE SUB-FAMILY B"/>
    <property type="match status" value="1"/>
</dbReference>
<dbReference type="KEGG" id="vbh:CMV30_02315"/>
<dbReference type="InterPro" id="IPR003593">
    <property type="entry name" value="AAA+_ATPase"/>
</dbReference>
<proteinExistence type="predicted"/>
<reference evidence="10 11" key="1">
    <citation type="submission" date="2017-09" db="EMBL/GenBank/DDBJ databases">
        <title>Complete genome sequence of Verrucomicrobial strain HZ-65, isolated from freshwater.</title>
        <authorList>
            <person name="Choi A."/>
        </authorList>
    </citation>
    <scope>NUCLEOTIDE SEQUENCE [LARGE SCALE GENOMIC DNA]</scope>
    <source>
        <strain evidence="10 11">HZ-65</strain>
    </source>
</reference>
<dbReference type="GO" id="GO:0005524">
    <property type="term" value="F:ATP binding"/>
    <property type="evidence" value="ECO:0007669"/>
    <property type="project" value="UniProtKB-KW"/>
</dbReference>
<dbReference type="PROSITE" id="PS00211">
    <property type="entry name" value="ABC_TRANSPORTER_1"/>
    <property type="match status" value="1"/>
</dbReference>
<dbReference type="SMART" id="SM00382">
    <property type="entry name" value="AAA"/>
    <property type="match status" value="1"/>
</dbReference>
<dbReference type="GO" id="GO:0005886">
    <property type="term" value="C:plasma membrane"/>
    <property type="evidence" value="ECO:0007669"/>
    <property type="project" value="UniProtKB-SubCell"/>
</dbReference>
<evidence type="ECO:0000256" key="6">
    <source>
        <dbReference type="ARBA" id="ARBA00023136"/>
    </source>
</evidence>
<keyword evidence="11" id="KW-1185">Reference proteome</keyword>
<sequence>MRRFVPYIKYLKAIRAQFIGSVLCAALYGIISGFVLNYVLMKKVLPAVFSEGARDMSTWQIAGYAALVPAVFLVRALAAFFNSYLVSLCGVRVLEQVRLDFFQRLQALPLNFFARHTSGDLLSRGLADTNQLQYTLTNVGNEIFKQPATLLFALGALIYEASSTPDAWKMLLCLASVPLAVFPIRYVGKHILRRAQQLQSQLGVVSDRLSENLSATKEIRAFGLEERETNRFRTAVQSLFHVQMKIVKYSSFLSPTIEFISSLGIAGTLVYAYYANIPWTSFLFIVGAIYFAYEPIKKIGAINNDLKRGLSALDRIEEILNAPLEIDDPANPVAVDRLQGRIAFQNVSFAYKTDTHVLKDVTIDLPPGTVCALVGPSGAGKSTFANLVPRFYEVSNGGVTIDGIDLRAMKVADLRRNIALVSQDPVLFNDTIYNNLLLGRAGATREEVEQAAKDAFAHDFILSQPNGYDTMVGERGGKLSGGQKQRVALARAFLRNAPILILDEATSALDSESEAFIQRALQKLVVGKTVLIIAHRFSTIRDASKILVFEEGRIVAHGPHAQLYGTSPLYKTLYDRQQGAGAEVRA</sequence>
<protein>
    <submittedName>
        <fullName evidence="10">ABC transporter</fullName>
    </submittedName>
</protein>
<feature type="transmembrane region" description="Helical" evidence="7">
    <location>
        <begin position="21"/>
        <end position="41"/>
    </location>
</feature>
<dbReference type="OrthoDB" id="9761126at2"/>
<dbReference type="InterPro" id="IPR011527">
    <property type="entry name" value="ABC1_TM_dom"/>
</dbReference>
<evidence type="ECO:0000256" key="1">
    <source>
        <dbReference type="ARBA" id="ARBA00004651"/>
    </source>
</evidence>
<keyword evidence="3" id="KW-0547">Nucleotide-binding</keyword>
<keyword evidence="5 7" id="KW-1133">Transmembrane helix</keyword>
<evidence type="ECO:0000256" key="5">
    <source>
        <dbReference type="ARBA" id="ARBA00022989"/>
    </source>
</evidence>
<dbReference type="PROSITE" id="PS50929">
    <property type="entry name" value="ABC_TM1F"/>
    <property type="match status" value="1"/>
</dbReference>
<dbReference type="GO" id="GO:0016887">
    <property type="term" value="F:ATP hydrolysis activity"/>
    <property type="evidence" value="ECO:0007669"/>
    <property type="project" value="InterPro"/>
</dbReference>
<dbReference type="GO" id="GO:0140359">
    <property type="term" value="F:ABC-type transporter activity"/>
    <property type="evidence" value="ECO:0007669"/>
    <property type="project" value="InterPro"/>
</dbReference>
<evidence type="ECO:0000313" key="10">
    <source>
        <dbReference type="EMBL" id="ATC62889.1"/>
    </source>
</evidence>
<dbReference type="SUPFAM" id="SSF90123">
    <property type="entry name" value="ABC transporter transmembrane region"/>
    <property type="match status" value="1"/>
</dbReference>
<dbReference type="AlphaFoldDB" id="A0A290Q2K7"/>
<dbReference type="InterPro" id="IPR003439">
    <property type="entry name" value="ABC_transporter-like_ATP-bd"/>
</dbReference>
<feature type="transmembrane region" description="Helical" evidence="7">
    <location>
        <begin position="61"/>
        <end position="94"/>
    </location>
</feature>
<feature type="domain" description="ABC transporter" evidence="8">
    <location>
        <begin position="342"/>
        <end position="576"/>
    </location>
</feature>